<evidence type="ECO:0000256" key="2">
    <source>
        <dbReference type="ARBA" id="ARBA00005464"/>
    </source>
</evidence>
<keyword evidence="7 11" id="KW-0143">Chaperone</keyword>
<dbReference type="Proteomes" id="UP000236488">
    <property type="component" value="Unassembled WGS sequence"/>
</dbReference>
<keyword evidence="6 11" id="KW-0697">Rotamase</keyword>
<comment type="similarity">
    <text evidence="2 11">Belongs to the FKBP-type PPIase family. Tig subfamily.</text>
</comment>
<evidence type="ECO:0000313" key="16">
    <source>
        <dbReference type="Proteomes" id="UP000236488"/>
    </source>
</evidence>
<evidence type="ECO:0000256" key="8">
    <source>
        <dbReference type="ARBA" id="ARBA00023235"/>
    </source>
</evidence>
<dbReference type="GO" id="GO:0043335">
    <property type="term" value="P:protein unfolding"/>
    <property type="evidence" value="ECO:0007669"/>
    <property type="project" value="TreeGrafter"/>
</dbReference>
<comment type="catalytic activity">
    <reaction evidence="1 11">
        <text>[protein]-peptidylproline (omega=180) = [protein]-peptidylproline (omega=0)</text>
        <dbReference type="Rhea" id="RHEA:16237"/>
        <dbReference type="Rhea" id="RHEA-COMP:10747"/>
        <dbReference type="Rhea" id="RHEA-COMP:10748"/>
        <dbReference type="ChEBI" id="CHEBI:83833"/>
        <dbReference type="ChEBI" id="CHEBI:83834"/>
        <dbReference type="EC" id="5.2.1.8"/>
    </reaction>
</comment>
<evidence type="ECO:0000256" key="9">
    <source>
        <dbReference type="ARBA" id="ARBA00023306"/>
    </source>
</evidence>
<dbReference type="SUPFAM" id="SSF102735">
    <property type="entry name" value="Trigger factor ribosome-binding domain"/>
    <property type="match status" value="1"/>
</dbReference>
<keyword evidence="8 11" id="KW-0413">Isomerase</keyword>
<dbReference type="EC" id="5.2.1.8" evidence="3 11"/>
<evidence type="ECO:0000256" key="10">
    <source>
        <dbReference type="ARBA" id="ARBA00029986"/>
    </source>
</evidence>
<dbReference type="Gene3D" id="3.10.50.40">
    <property type="match status" value="1"/>
</dbReference>
<dbReference type="GO" id="GO:0044183">
    <property type="term" value="F:protein folding chaperone"/>
    <property type="evidence" value="ECO:0007669"/>
    <property type="project" value="TreeGrafter"/>
</dbReference>
<dbReference type="EMBL" id="PPEL01000003">
    <property type="protein sequence ID" value="PNV66356.1"/>
    <property type="molecule type" value="Genomic_DNA"/>
</dbReference>
<evidence type="ECO:0000256" key="6">
    <source>
        <dbReference type="ARBA" id="ARBA00023110"/>
    </source>
</evidence>
<keyword evidence="11" id="KW-0963">Cytoplasm</keyword>
<dbReference type="GO" id="GO:0005737">
    <property type="term" value="C:cytoplasm"/>
    <property type="evidence" value="ECO:0007669"/>
    <property type="project" value="UniProtKB-SubCell"/>
</dbReference>
<feature type="domain" description="Trigger factor ribosome-binding bacterial" evidence="13">
    <location>
        <begin position="8"/>
        <end position="152"/>
    </location>
</feature>
<dbReference type="InterPro" id="IPR036611">
    <property type="entry name" value="Trigger_fac_ribosome-bd_sf"/>
</dbReference>
<evidence type="ECO:0000256" key="3">
    <source>
        <dbReference type="ARBA" id="ARBA00013194"/>
    </source>
</evidence>
<comment type="domain">
    <text evidence="11">Consists of 3 domains; the N-terminus binds the ribosome, the middle domain has PPIase activity, while the C-terminus has intrinsic chaperone activity on its own.</text>
</comment>
<dbReference type="InterPro" id="IPR008880">
    <property type="entry name" value="Trigger_fac_C"/>
</dbReference>
<dbReference type="Gene3D" id="3.30.70.1050">
    <property type="entry name" value="Trigger factor ribosome-binding domain"/>
    <property type="match status" value="1"/>
</dbReference>
<evidence type="ECO:0000256" key="5">
    <source>
        <dbReference type="ARBA" id="ARBA00022618"/>
    </source>
</evidence>
<gene>
    <name evidence="11 15" type="primary">tig</name>
    <name evidence="15" type="ORF">C2L80_01245</name>
</gene>
<evidence type="ECO:0000313" key="15">
    <source>
        <dbReference type="EMBL" id="PNV66356.1"/>
    </source>
</evidence>
<name>A0A2K2U7Q1_9ACTN</name>
<dbReference type="Gene3D" id="1.10.3120.10">
    <property type="entry name" value="Trigger factor, C-terminal domain"/>
    <property type="match status" value="1"/>
</dbReference>
<dbReference type="InterPro" id="IPR046357">
    <property type="entry name" value="PPIase_dom_sf"/>
</dbReference>
<dbReference type="PANTHER" id="PTHR30560">
    <property type="entry name" value="TRIGGER FACTOR CHAPERONE AND PEPTIDYL-PROLYL CIS/TRANS ISOMERASE"/>
    <property type="match status" value="1"/>
</dbReference>
<dbReference type="InterPro" id="IPR037041">
    <property type="entry name" value="Trigger_fac_C_sf"/>
</dbReference>
<protein>
    <recommendedName>
        <fullName evidence="4 11">Trigger factor</fullName>
        <shortName evidence="11">TF</shortName>
        <ecNumber evidence="3 11">5.2.1.8</ecNumber>
    </recommendedName>
    <alternativeName>
        <fullName evidence="10 11">PPIase</fullName>
    </alternativeName>
</protein>
<dbReference type="NCBIfam" id="TIGR00115">
    <property type="entry name" value="tig"/>
    <property type="match status" value="1"/>
</dbReference>
<evidence type="ECO:0000256" key="12">
    <source>
        <dbReference type="SAM" id="MobiDB-lite"/>
    </source>
</evidence>
<keyword evidence="9 11" id="KW-0131">Cell cycle</keyword>
<dbReference type="InterPro" id="IPR005215">
    <property type="entry name" value="Trig_fac"/>
</dbReference>
<dbReference type="GO" id="GO:0043022">
    <property type="term" value="F:ribosome binding"/>
    <property type="evidence" value="ECO:0007669"/>
    <property type="project" value="TreeGrafter"/>
</dbReference>
<dbReference type="Pfam" id="PF05697">
    <property type="entry name" value="Trigger_N"/>
    <property type="match status" value="1"/>
</dbReference>
<feature type="domain" description="Trigger factor C-terminal" evidence="14">
    <location>
        <begin position="277"/>
        <end position="432"/>
    </location>
</feature>
<feature type="region of interest" description="Disordered" evidence="12">
    <location>
        <begin position="440"/>
        <end position="495"/>
    </location>
</feature>
<keyword evidence="16" id="KW-1185">Reference proteome</keyword>
<dbReference type="InterPro" id="IPR008881">
    <property type="entry name" value="Trigger_fac_ribosome-bd_bac"/>
</dbReference>
<dbReference type="GO" id="GO:0003755">
    <property type="term" value="F:peptidyl-prolyl cis-trans isomerase activity"/>
    <property type="evidence" value="ECO:0007669"/>
    <property type="project" value="UniProtKB-UniRule"/>
</dbReference>
<evidence type="ECO:0000256" key="4">
    <source>
        <dbReference type="ARBA" id="ARBA00016902"/>
    </source>
</evidence>
<evidence type="ECO:0000256" key="7">
    <source>
        <dbReference type="ARBA" id="ARBA00023186"/>
    </source>
</evidence>
<dbReference type="SUPFAM" id="SSF109998">
    <property type="entry name" value="Triger factor/SurA peptide-binding domain-like"/>
    <property type="match status" value="1"/>
</dbReference>
<proteinExistence type="inferred from homology"/>
<dbReference type="AlphaFoldDB" id="A0A2K2U7Q1"/>
<dbReference type="HAMAP" id="MF_00303">
    <property type="entry name" value="Trigger_factor_Tig"/>
    <property type="match status" value="1"/>
</dbReference>
<dbReference type="Pfam" id="PF05698">
    <property type="entry name" value="Trigger_C"/>
    <property type="match status" value="1"/>
</dbReference>
<evidence type="ECO:0000256" key="11">
    <source>
        <dbReference type="HAMAP-Rule" id="MF_00303"/>
    </source>
</evidence>
<sequence>MMEDSYVETKVEALEDNRTKVTVTVDAADIDARIKKTYKDFANKYNFPGFRKGKAPRPIIDNALGKEAVLATVTDDVVNGSYPLAIDDCGLYPVSKPEFDESGLVEGGKPYAFSFTVAVKPELELSSYDAVSIELPAEGATDAEVDEQIEALREHYHTFEDASAATKVKADSYIDLAMKATDDKGEEIPSLTTESRPYGLGANLFPAEFDEQLVGLKKGQSAAFTLDMPADPPIMLSALSGKTDKIAFEVEVKAVKKKILPEVTDEWAKDTLGFESAEDLRSRVAESISQQKAIVLPRLKENACLEALAERLEGEAPEAMRESAEATLIQDFFQQLQSQGMTFDRYLMQQGITPDQFKEDVKKQAADVAKQDLALDAWARHFGMEATDEDVTAEFQKSGVEDPAALEKEWRANGQLHMVRQGIMRTKAVYDLMEKAVVSEADPAKKDGEAKKPAKKAAAKKSSKKDASEGADEAAEKKPAKKVAKKDDAAADGAE</sequence>
<comment type="subcellular location">
    <subcellularLocation>
        <location evidence="11">Cytoplasm</location>
    </subcellularLocation>
    <text evidence="11">About half TF is bound to the ribosome near the polypeptide exit tunnel while the other half is free in the cytoplasm.</text>
</comment>
<dbReference type="GO" id="GO:0051083">
    <property type="term" value="P:'de novo' cotranslational protein folding"/>
    <property type="evidence" value="ECO:0007669"/>
    <property type="project" value="TreeGrafter"/>
</dbReference>
<feature type="compositionally biased region" description="Basic and acidic residues" evidence="12">
    <location>
        <begin position="442"/>
        <end position="452"/>
    </location>
</feature>
<feature type="compositionally biased region" description="Basic and acidic residues" evidence="12">
    <location>
        <begin position="464"/>
        <end position="478"/>
    </location>
</feature>
<accession>A0A2K2U7Q1</accession>
<organism evidence="15 16">
    <name type="scientific">Rubneribacter badeniensis</name>
    <dbReference type="NCBI Taxonomy" id="2070688"/>
    <lineage>
        <taxon>Bacteria</taxon>
        <taxon>Bacillati</taxon>
        <taxon>Actinomycetota</taxon>
        <taxon>Coriobacteriia</taxon>
        <taxon>Eggerthellales</taxon>
        <taxon>Eggerthellaceae</taxon>
        <taxon>Rubneribacter</taxon>
    </lineage>
</organism>
<comment type="caution">
    <text evidence="15">The sequence shown here is derived from an EMBL/GenBank/DDBJ whole genome shotgun (WGS) entry which is preliminary data.</text>
</comment>
<evidence type="ECO:0000259" key="13">
    <source>
        <dbReference type="Pfam" id="PF05697"/>
    </source>
</evidence>
<reference evidence="15 16" key="1">
    <citation type="journal article" date="2018" name="Int. J. Syst. Evol. Microbiol.">
        <title>Rubneribacter badeniensis gen. nov., sp. nov. and Enteroscipio rubneri gen. nov., sp. nov., new members of the Eggerthellaceae isolated from human faeces.</title>
        <authorList>
            <person name="Danylec N."/>
            <person name="Gobl A."/>
            <person name="Stoll D.A."/>
            <person name="Hetzer B."/>
            <person name="Kulling S.E."/>
            <person name="Huch M."/>
        </authorList>
    </citation>
    <scope>NUCLEOTIDE SEQUENCE [LARGE SCALE GENOMIC DNA]</scope>
    <source>
        <strain evidence="15 16">ResAG-85</strain>
    </source>
</reference>
<dbReference type="InterPro" id="IPR027304">
    <property type="entry name" value="Trigger_fact/SurA_dom_sf"/>
</dbReference>
<dbReference type="SUPFAM" id="SSF54534">
    <property type="entry name" value="FKBP-like"/>
    <property type="match status" value="1"/>
</dbReference>
<keyword evidence="5 11" id="KW-0132">Cell division</keyword>
<dbReference type="PIRSF" id="PIRSF003095">
    <property type="entry name" value="Trigger_factor"/>
    <property type="match status" value="1"/>
</dbReference>
<dbReference type="PANTHER" id="PTHR30560:SF3">
    <property type="entry name" value="TRIGGER FACTOR-LIKE PROTEIN TIG, CHLOROPLASTIC"/>
    <property type="match status" value="1"/>
</dbReference>
<comment type="function">
    <text evidence="11">Involved in protein export. Acts as a chaperone by maintaining the newly synthesized protein in an open conformation. Functions as a peptidyl-prolyl cis-trans isomerase.</text>
</comment>
<dbReference type="GO" id="GO:0051301">
    <property type="term" value="P:cell division"/>
    <property type="evidence" value="ECO:0007669"/>
    <property type="project" value="UniProtKB-KW"/>
</dbReference>
<evidence type="ECO:0000259" key="14">
    <source>
        <dbReference type="Pfam" id="PF05698"/>
    </source>
</evidence>
<dbReference type="RefSeq" id="WP_103262457.1">
    <property type="nucleotide sequence ID" value="NZ_PPEL01000003.1"/>
</dbReference>
<dbReference type="GO" id="GO:0015031">
    <property type="term" value="P:protein transport"/>
    <property type="evidence" value="ECO:0007669"/>
    <property type="project" value="UniProtKB-UniRule"/>
</dbReference>
<evidence type="ECO:0000256" key="1">
    <source>
        <dbReference type="ARBA" id="ARBA00000971"/>
    </source>
</evidence>
<feature type="compositionally biased region" description="Basic residues" evidence="12">
    <location>
        <begin position="453"/>
        <end position="463"/>
    </location>
</feature>